<name>A0A5N6EK50_9EURO</name>
<evidence type="ECO:0000313" key="1">
    <source>
        <dbReference type="EMBL" id="KAB8217253.1"/>
    </source>
</evidence>
<keyword evidence="2" id="KW-1185">Reference proteome</keyword>
<dbReference type="Proteomes" id="UP000326799">
    <property type="component" value="Unassembled WGS sequence"/>
</dbReference>
<gene>
    <name evidence="1" type="ORF">BDV33DRAFT_140940</name>
</gene>
<proteinExistence type="predicted"/>
<dbReference type="Gene3D" id="3.40.50.720">
    <property type="entry name" value="NAD(P)-binding Rossmann-like Domain"/>
    <property type="match status" value="1"/>
</dbReference>
<accession>A0A5N6EK50</accession>
<dbReference type="SUPFAM" id="SSF51735">
    <property type="entry name" value="NAD(P)-binding Rossmann-fold domains"/>
    <property type="match status" value="1"/>
</dbReference>
<evidence type="ECO:0000313" key="2">
    <source>
        <dbReference type="Proteomes" id="UP000326799"/>
    </source>
</evidence>
<dbReference type="InterPro" id="IPR036291">
    <property type="entry name" value="NAD(P)-bd_dom_sf"/>
</dbReference>
<reference evidence="1 2" key="1">
    <citation type="submission" date="2019-04" db="EMBL/GenBank/DDBJ databases">
        <title>Fungal friends and foes A comparative genomics study of 23 Aspergillus species from section Flavi.</title>
        <authorList>
            <consortium name="DOE Joint Genome Institute"/>
            <person name="Kjaerbolling I."/>
            <person name="Vesth T.C."/>
            <person name="Frisvad J.C."/>
            <person name="Nybo J.L."/>
            <person name="Theobald S."/>
            <person name="Kildgaard S."/>
            <person name="Petersen T.I."/>
            <person name="Kuo A."/>
            <person name="Sato A."/>
            <person name="Lyhne E.K."/>
            <person name="Kogle M.E."/>
            <person name="Wiebenga A."/>
            <person name="Kun R.S."/>
            <person name="Lubbers R.J."/>
            <person name="Makela M.R."/>
            <person name="Barry K."/>
            <person name="Chovatia M."/>
            <person name="Clum A."/>
            <person name="Daum C."/>
            <person name="Haridas S."/>
            <person name="He G."/>
            <person name="LaButti K."/>
            <person name="Lipzen A."/>
            <person name="Mondo S."/>
            <person name="Pangilinan J."/>
            <person name="Riley R."/>
            <person name="Salamov A."/>
            <person name="Simmons B.A."/>
            <person name="Magnuson J.K."/>
            <person name="Henrissat B."/>
            <person name="Mortensen U.H."/>
            <person name="Larsen T.O."/>
            <person name="De vries R.P."/>
            <person name="Grigoriev I.V."/>
            <person name="Machida M."/>
            <person name="Baker S.E."/>
            <person name="Andersen M.R."/>
        </authorList>
    </citation>
    <scope>NUCLEOTIDE SEQUENCE [LARGE SCALE GENOMIC DNA]</scope>
    <source>
        <strain evidence="1 2">CBS 126849</strain>
    </source>
</reference>
<dbReference type="AlphaFoldDB" id="A0A5N6EK50"/>
<organism evidence="1 2">
    <name type="scientific">Aspergillus novoparasiticus</name>
    <dbReference type="NCBI Taxonomy" id="986946"/>
    <lineage>
        <taxon>Eukaryota</taxon>
        <taxon>Fungi</taxon>
        <taxon>Dikarya</taxon>
        <taxon>Ascomycota</taxon>
        <taxon>Pezizomycotina</taxon>
        <taxon>Eurotiomycetes</taxon>
        <taxon>Eurotiomycetidae</taxon>
        <taxon>Eurotiales</taxon>
        <taxon>Aspergillaceae</taxon>
        <taxon>Aspergillus</taxon>
        <taxon>Aspergillus subgen. Circumdati</taxon>
    </lineage>
</organism>
<protein>
    <submittedName>
        <fullName evidence="1">Uncharacterized protein</fullName>
    </submittedName>
</protein>
<sequence length="199" mass="22616">MIECEIVKVYPLTCPTRRQHSRPGRLLNVTFEGHGWVTIPPEMSVDEALDSFNHPHLLTSVERYNLSKLFSMMWSHTLASSLGTAESVEIASITPGICYSDIFRDLGASKVSRWVMATFLTSAKEGARRYIRALAVQKNEFHGQYFFGDHTMQPAHYVVAENYDGFRKALVGRTLELLKQELPVLQEIFDQWGVFDGLC</sequence>
<dbReference type="EMBL" id="ML733466">
    <property type="protein sequence ID" value="KAB8217253.1"/>
    <property type="molecule type" value="Genomic_DNA"/>
</dbReference>